<comment type="similarity">
    <text evidence="1">Belongs to the UPF0400 (RTT103) family.</text>
</comment>
<feature type="region of interest" description="Disordered" evidence="2">
    <location>
        <begin position="183"/>
        <end position="225"/>
    </location>
</feature>
<evidence type="ECO:0000313" key="4">
    <source>
        <dbReference type="EMBL" id="CBY09663.1"/>
    </source>
</evidence>
<evidence type="ECO:0000256" key="2">
    <source>
        <dbReference type="SAM" id="MobiDB-lite"/>
    </source>
</evidence>
<proteinExistence type="inferred from homology"/>
<evidence type="ECO:0000313" key="6">
    <source>
        <dbReference type="Proteomes" id="UP000001307"/>
    </source>
</evidence>
<dbReference type="Gene3D" id="1.25.40.90">
    <property type="match status" value="1"/>
</dbReference>
<dbReference type="InterPro" id="IPR008942">
    <property type="entry name" value="ENTH_VHS"/>
</dbReference>
<evidence type="ECO:0000259" key="3">
    <source>
        <dbReference type="PROSITE" id="PS51391"/>
    </source>
</evidence>
<dbReference type="SUPFAM" id="SSF48464">
    <property type="entry name" value="ENTH/VHS domain"/>
    <property type="match status" value="1"/>
</dbReference>
<feature type="compositionally biased region" description="Basic residues" evidence="2">
    <location>
        <begin position="193"/>
        <end position="215"/>
    </location>
</feature>
<evidence type="ECO:0000313" key="5">
    <source>
        <dbReference type="EMBL" id="CBY38695.1"/>
    </source>
</evidence>
<reference evidence="4" key="1">
    <citation type="journal article" date="2010" name="Science">
        <title>Plasticity of animal genome architecture unmasked by rapid evolution of a pelagic tunicate.</title>
        <authorList>
            <person name="Denoeud F."/>
            <person name="Henriet S."/>
            <person name="Mungpakdee S."/>
            <person name="Aury J.M."/>
            <person name="Da Silva C."/>
            <person name="Brinkmann H."/>
            <person name="Mikhaleva J."/>
            <person name="Olsen L.C."/>
            <person name="Jubin C."/>
            <person name="Canestro C."/>
            <person name="Bouquet J.M."/>
            <person name="Danks G."/>
            <person name="Poulain J."/>
            <person name="Campsteijn C."/>
            <person name="Adamski M."/>
            <person name="Cross I."/>
            <person name="Yadetie F."/>
            <person name="Muffato M."/>
            <person name="Louis A."/>
            <person name="Butcher S."/>
            <person name="Tsagkogeorga G."/>
            <person name="Konrad A."/>
            <person name="Singh S."/>
            <person name="Jensen M.F."/>
            <person name="Cong E.H."/>
            <person name="Eikeseth-Otteraa H."/>
            <person name="Noel B."/>
            <person name="Anthouard V."/>
            <person name="Porcel B.M."/>
            <person name="Kachouri-Lafond R."/>
            <person name="Nishino A."/>
            <person name="Ugolini M."/>
            <person name="Chourrout P."/>
            <person name="Nishida H."/>
            <person name="Aasland R."/>
            <person name="Huzurbazar S."/>
            <person name="Westhof E."/>
            <person name="Delsuc F."/>
            <person name="Lehrach H."/>
            <person name="Reinhardt R."/>
            <person name="Weissenbach J."/>
            <person name="Roy S.W."/>
            <person name="Artiguenave F."/>
            <person name="Postlethwait J.H."/>
            <person name="Manak J.R."/>
            <person name="Thompson E.M."/>
            <person name="Jaillon O."/>
            <person name="Du Pasquier L."/>
            <person name="Boudinot P."/>
            <person name="Liberles D.A."/>
            <person name="Volff J.N."/>
            <person name="Philippe H."/>
            <person name="Lenhard B."/>
            <person name="Roest Crollius H."/>
            <person name="Wincker P."/>
            <person name="Chourrout D."/>
        </authorList>
    </citation>
    <scope>NUCLEOTIDE SEQUENCE [LARGE SCALE GENOMIC DNA]</scope>
</reference>
<sequence>MGISEPFSVEALEFKLKNDLTKSQESVQSISRWLIKNHEHGDVIVKSWLRTLLTTDNNSKKKSLVYLANDLLQNGIKRDAPFRKFFLPHLPGAFASFGICDQRLLKSLMNVLAVWESRTVFTEEYVKGLRGVLFAEQRRQFENCVEERKATPQLENESILDESYNVNAEMNETAKKLSETLDDAATTAERKKREAKRKRKKEDRKAKKTKKKRRRIELGPPPETKIDLSKLEQDIIQLAEDAASSDIAERQKLAALPNEVQDESTMDYINEWGSLELMYQLVNRAGKLVGAFTDRVMDEQKYRTVLTKTLMHAKNEQLAVFKHQKKDLKNNRRIIEAFSNILDGLDEEKQA</sequence>
<dbReference type="EMBL" id="FN655300">
    <property type="protein sequence ID" value="CBY38695.1"/>
    <property type="molecule type" value="Genomic_DNA"/>
</dbReference>
<gene>
    <name evidence="4" type="ORF">GSOID_T00010473001</name>
    <name evidence="5" type="ORF">GSOID_T00019212001</name>
</gene>
<dbReference type="EMBL" id="FN653047">
    <property type="protein sequence ID" value="CBY09663.1"/>
    <property type="molecule type" value="Genomic_DNA"/>
</dbReference>
<dbReference type="PROSITE" id="PS51391">
    <property type="entry name" value="CID"/>
    <property type="match status" value="1"/>
</dbReference>
<dbReference type="Proteomes" id="UP000011014">
    <property type="component" value="Unassembled WGS sequence"/>
</dbReference>
<dbReference type="Pfam" id="PF16566">
    <property type="entry name" value="CREPT"/>
    <property type="match status" value="1"/>
</dbReference>
<name>E4XG65_OIKDI</name>
<dbReference type="InterPro" id="IPR006569">
    <property type="entry name" value="CID_dom"/>
</dbReference>
<organism evidence="4">
    <name type="scientific">Oikopleura dioica</name>
    <name type="common">Tunicate</name>
    <dbReference type="NCBI Taxonomy" id="34765"/>
    <lineage>
        <taxon>Eukaryota</taxon>
        <taxon>Metazoa</taxon>
        <taxon>Chordata</taxon>
        <taxon>Tunicata</taxon>
        <taxon>Appendicularia</taxon>
        <taxon>Copelata</taxon>
        <taxon>Oikopleuridae</taxon>
        <taxon>Oikopleura</taxon>
    </lineage>
</organism>
<dbReference type="InParanoid" id="E4XG65"/>
<dbReference type="Proteomes" id="UP000001307">
    <property type="component" value="Unassembled WGS sequence"/>
</dbReference>
<accession>E4XG65</accession>
<evidence type="ECO:0000256" key="1">
    <source>
        <dbReference type="ARBA" id="ARBA00034310"/>
    </source>
</evidence>
<dbReference type="GO" id="GO:0031124">
    <property type="term" value="P:mRNA 3'-end processing"/>
    <property type="evidence" value="ECO:0007669"/>
    <property type="project" value="TreeGrafter"/>
</dbReference>
<dbReference type="SMART" id="SM00582">
    <property type="entry name" value="RPR"/>
    <property type="match status" value="1"/>
</dbReference>
<dbReference type="AlphaFoldDB" id="E4XG65"/>
<dbReference type="PANTHER" id="PTHR12460:SF0">
    <property type="entry name" value="CID DOMAIN-CONTAINING PROTEIN-RELATED"/>
    <property type="match status" value="1"/>
</dbReference>
<dbReference type="InterPro" id="IPR032337">
    <property type="entry name" value="RPRD1A/B_C"/>
</dbReference>
<dbReference type="FunCoup" id="E4XG65">
    <property type="interactions" value="427"/>
</dbReference>
<dbReference type="OrthoDB" id="10069473at2759"/>
<dbReference type="PANTHER" id="PTHR12460">
    <property type="entry name" value="CYCLIN-DEPENDENT KINASE INHIBITOR-RELATED PROTEIN"/>
    <property type="match status" value="1"/>
</dbReference>
<keyword evidence="6" id="KW-1185">Reference proteome</keyword>
<dbReference type="Pfam" id="PF04818">
    <property type="entry name" value="CID"/>
    <property type="match status" value="1"/>
</dbReference>
<feature type="domain" description="CID" evidence="3">
    <location>
        <begin position="4"/>
        <end position="137"/>
    </location>
</feature>
<dbReference type="GO" id="GO:0000993">
    <property type="term" value="F:RNA polymerase II complex binding"/>
    <property type="evidence" value="ECO:0007669"/>
    <property type="project" value="TreeGrafter"/>
</dbReference>
<dbReference type="Gene3D" id="6.10.250.2560">
    <property type="match status" value="1"/>
</dbReference>
<protein>
    <recommendedName>
        <fullName evidence="3">CID domain-containing protein</fullName>
    </recommendedName>
</protein>
<dbReference type="CDD" id="cd16981">
    <property type="entry name" value="CID_RPRD_like"/>
    <property type="match status" value="1"/>
</dbReference>